<dbReference type="Proteomes" id="UP000505077">
    <property type="component" value="Unassembled WGS sequence"/>
</dbReference>
<accession>A0A6L2R4F3</accession>
<dbReference type="NCBIfam" id="TIGR04331">
    <property type="entry name" value="o_ant_LIC12162"/>
    <property type="match status" value="1"/>
</dbReference>
<evidence type="ECO:0000313" key="2">
    <source>
        <dbReference type="Proteomes" id="UP000505077"/>
    </source>
</evidence>
<sequence length="577" mass="65479">MSLAPDGGARTLVLGHMPKGADPQHCLAAGPWCFAGREDAFDEWEHRFTFAPEPLQNPDALDTAAKQANALYVDTLSALAASLCPYSGELPQAYWETLLTPWGTLVARQIVERLQRIKAMTREWGDLPVRVPLLPENCSFEFQTDHDVTFYGALGTTFNHWLLSRLLEGCWPNAWTKELLPPAHEIYGERTPHSLKNCLKSLANAAILSLPFPRLKGMSLWQSMRFSLELLRPRLTQDNSLPLADTFGSAATGAHARLPIDPLPLFLAALPLSLARLRHPRALRRQSRSFLRVASIQVYENAAYRQKLAIWRARGNRLMYVQHGCGYGQRRTSCSGELVEYAHHAFATWGWTAHHGCRGNFIPLPYPQLAKLASKKAGRLSDSRKLLFVGTEISAFGYRLDSWPTPLQMLHYRRGKERFFYALDRDIHTHTLYRPYFSVPGTLRDADWLMPRFPELRLCTGPLARHMLDCRLLVLDHPGTSLHEAMAADIPVILYWEPGHWPLTPDAETLLDMLAKAEIWHCAPDKAALKVQAVWGNPDLWWRCAHVQQARRNWCASYAMTVQGSENPHWIKALREL</sequence>
<name>A0A6L2R4F3_9BACT</name>
<dbReference type="EMBL" id="BLLL01000001">
    <property type="protein sequence ID" value="GFH62393.1"/>
    <property type="molecule type" value="Genomic_DNA"/>
</dbReference>
<comment type="caution">
    <text evidence="1">The sequence shown here is derived from an EMBL/GenBank/DDBJ whole genome shotgun (WGS) entry which is preliminary data.</text>
</comment>
<protein>
    <recommendedName>
        <fullName evidence="3">Transferase, LIC12162 family</fullName>
    </recommendedName>
</protein>
<gene>
    <name evidence="1" type="ORF">ZNDK_0164</name>
</gene>
<evidence type="ECO:0000313" key="1">
    <source>
        <dbReference type="EMBL" id="GFH62393.1"/>
    </source>
</evidence>
<reference evidence="1 2" key="1">
    <citation type="journal article" date="2020" name="ISME J.">
        <title>Parallel Reductive Genome Evolution in Desulfovibrio Ectosymbionts Independently Acquired by Trichonympha Protists in the Termite Gut.</title>
        <authorList>
            <person name="Takeuchi M."/>
            <person name="Kuwahara H."/>
            <person name="Murakami T."/>
            <person name="Takahashi K."/>
            <person name="Kajitani R."/>
            <person name="Toyoda A."/>
            <person name="Itoh T."/>
            <person name="Ohkuma M."/>
            <person name="Hongoh Y."/>
        </authorList>
    </citation>
    <scope>NUCLEOTIDE SEQUENCE [LARGE SCALE GENOMIC DNA]</scope>
    <source>
        <strain evidence="1">ZnDsv-02</strain>
    </source>
</reference>
<evidence type="ECO:0008006" key="3">
    <source>
        <dbReference type="Google" id="ProtNLM"/>
    </source>
</evidence>
<organism evidence="1 2">
    <name type="scientific">Candidatus Desulfovibrio kirbyi</name>
    <dbReference type="NCBI Taxonomy" id="2696086"/>
    <lineage>
        <taxon>Bacteria</taxon>
        <taxon>Pseudomonadati</taxon>
        <taxon>Thermodesulfobacteriota</taxon>
        <taxon>Desulfovibrionia</taxon>
        <taxon>Desulfovibrionales</taxon>
        <taxon>Desulfovibrionaceae</taxon>
        <taxon>Desulfovibrio</taxon>
    </lineage>
</organism>
<dbReference type="InterPro" id="IPR027603">
    <property type="entry name" value="LIC12162"/>
</dbReference>
<proteinExistence type="predicted"/>
<dbReference type="AlphaFoldDB" id="A0A6L2R4F3"/>